<keyword evidence="1" id="KW-1133">Transmembrane helix</keyword>
<dbReference type="EMBL" id="JAHLFT010000110">
    <property type="protein sequence ID" value="MBU3829156.1"/>
    <property type="molecule type" value="Genomic_DNA"/>
</dbReference>
<dbReference type="AlphaFoldDB" id="A0A9E2KTA5"/>
<sequence length="335" mass="38333">MTKCPNCGQSVTNDDKICPTCGFNLAKYRQDYFSDNEKPIKRRAEYRKEFKPEKQNSTVQKMIAWIRNNATIVFLLGIGLLIVMSFSRSLGWILFLILMIWLFLVCERADKIEQYTSDRRLTEKLNQIGSNTVNTFEDHQQKIRQKGKEFEKSHPRIEEHAKRVKEKRKIRYSYTQLSVILTAFISLVVLFSNSGATAVVNNIYDERMSISRVLLGFGGKLLASHQTALYSLIIYVVWLLLIIFPILIIYNIFKNTKKSQLSAFVLSLIETLFLIFVVMKMSSGGSAGTSILSQLTTQLLTYAVSVGASTYFLIIASILTTVLSFYNLIHKKQDL</sequence>
<evidence type="ECO:0000313" key="3">
    <source>
        <dbReference type="EMBL" id="MBU3829156.1"/>
    </source>
</evidence>
<evidence type="ECO:0000256" key="1">
    <source>
        <dbReference type="SAM" id="Phobius"/>
    </source>
</evidence>
<feature type="transmembrane region" description="Helical" evidence="1">
    <location>
        <begin position="64"/>
        <end position="83"/>
    </location>
</feature>
<feature type="transmembrane region" description="Helical" evidence="1">
    <location>
        <begin position="172"/>
        <end position="191"/>
    </location>
</feature>
<evidence type="ECO:0000259" key="2">
    <source>
        <dbReference type="Pfam" id="PF13248"/>
    </source>
</evidence>
<dbReference type="SUPFAM" id="SSF81665">
    <property type="entry name" value="Calcium ATPase, transmembrane domain M"/>
    <property type="match status" value="1"/>
</dbReference>
<feature type="transmembrane region" description="Helical" evidence="1">
    <location>
        <begin position="228"/>
        <end position="249"/>
    </location>
</feature>
<dbReference type="InterPro" id="IPR023298">
    <property type="entry name" value="ATPase_P-typ_TM_dom_sf"/>
</dbReference>
<organism evidence="3 4">
    <name type="scientific">Candidatus Lactobacillus pullistercoris</name>
    <dbReference type="NCBI Taxonomy" id="2838636"/>
    <lineage>
        <taxon>Bacteria</taxon>
        <taxon>Bacillati</taxon>
        <taxon>Bacillota</taxon>
        <taxon>Bacilli</taxon>
        <taxon>Lactobacillales</taxon>
        <taxon>Lactobacillaceae</taxon>
        <taxon>Lactobacillus</taxon>
    </lineage>
</organism>
<name>A0A9E2KTA5_9LACO</name>
<feature type="domain" description="Putative zinc-ribbon" evidence="2">
    <location>
        <begin position="1"/>
        <end position="22"/>
    </location>
</feature>
<comment type="caution">
    <text evidence="3">The sequence shown here is derived from an EMBL/GenBank/DDBJ whole genome shotgun (WGS) entry which is preliminary data.</text>
</comment>
<evidence type="ECO:0000313" key="4">
    <source>
        <dbReference type="Proteomes" id="UP000823844"/>
    </source>
</evidence>
<proteinExistence type="predicted"/>
<reference evidence="3" key="2">
    <citation type="submission" date="2021-04" db="EMBL/GenBank/DDBJ databases">
        <authorList>
            <person name="Gilroy R."/>
        </authorList>
    </citation>
    <scope>NUCLEOTIDE SEQUENCE</scope>
    <source>
        <strain evidence="3">F6-686</strain>
    </source>
</reference>
<protein>
    <submittedName>
        <fullName evidence="3">Zinc ribbon domain-containing protein</fullName>
    </submittedName>
</protein>
<dbReference type="Pfam" id="PF13248">
    <property type="entry name" value="Zn_ribbon_3"/>
    <property type="match status" value="1"/>
</dbReference>
<gene>
    <name evidence="3" type="ORF">H9806_08605</name>
</gene>
<dbReference type="InterPro" id="IPR059113">
    <property type="entry name" value="Znf_ribbon"/>
</dbReference>
<feature type="transmembrane region" description="Helical" evidence="1">
    <location>
        <begin position="89"/>
        <end position="106"/>
    </location>
</feature>
<dbReference type="Proteomes" id="UP000823844">
    <property type="component" value="Unassembled WGS sequence"/>
</dbReference>
<reference evidence="3" key="1">
    <citation type="journal article" date="2021" name="PeerJ">
        <title>Extensive microbial diversity within the chicken gut microbiome revealed by metagenomics and culture.</title>
        <authorList>
            <person name="Gilroy R."/>
            <person name="Ravi A."/>
            <person name="Getino M."/>
            <person name="Pursley I."/>
            <person name="Horton D.L."/>
            <person name="Alikhan N.F."/>
            <person name="Baker D."/>
            <person name="Gharbi K."/>
            <person name="Hall N."/>
            <person name="Watson M."/>
            <person name="Adriaenssens E.M."/>
            <person name="Foster-Nyarko E."/>
            <person name="Jarju S."/>
            <person name="Secka A."/>
            <person name="Antonio M."/>
            <person name="Oren A."/>
            <person name="Chaudhuri R.R."/>
            <person name="La Ragione R."/>
            <person name="Hildebrand F."/>
            <person name="Pallen M.J."/>
        </authorList>
    </citation>
    <scope>NUCLEOTIDE SEQUENCE</scope>
    <source>
        <strain evidence="3">F6-686</strain>
    </source>
</reference>
<feature type="transmembrane region" description="Helical" evidence="1">
    <location>
        <begin position="261"/>
        <end position="279"/>
    </location>
</feature>
<keyword evidence="1" id="KW-0812">Transmembrane</keyword>
<feature type="transmembrane region" description="Helical" evidence="1">
    <location>
        <begin position="299"/>
        <end position="329"/>
    </location>
</feature>
<keyword evidence="1" id="KW-0472">Membrane</keyword>
<accession>A0A9E2KTA5</accession>